<dbReference type="InterPro" id="IPR011047">
    <property type="entry name" value="Quinoprotein_ADH-like_sf"/>
</dbReference>
<evidence type="ECO:0000313" key="2">
    <source>
        <dbReference type="EMBL" id="MCL9815167.1"/>
    </source>
</evidence>
<proteinExistence type="predicted"/>
<gene>
    <name evidence="2" type="ORF">AArcSt11_16045</name>
</gene>
<dbReference type="RefSeq" id="WP_250598595.1">
    <property type="nucleotide sequence ID" value="NZ_JAKRVY010000014.1"/>
</dbReference>
<evidence type="ECO:0000313" key="3">
    <source>
        <dbReference type="Proteomes" id="UP001202674"/>
    </source>
</evidence>
<reference evidence="2 3" key="1">
    <citation type="journal article" date="2022" name="Syst. Appl. Microbiol.">
        <title>Natronocalculus amylovorans gen. nov., sp. nov., and Natranaeroarchaeum aerophilus sp. nov., dominant culturable amylolytic natronoarchaea from hypersaline soda lakes in southwestern Siberia.</title>
        <authorList>
            <person name="Sorokin D.Y."/>
            <person name="Elcheninov A.G."/>
            <person name="Khizhniak T.V."/>
            <person name="Koenen M."/>
            <person name="Bale N.J."/>
            <person name="Damste J.S.S."/>
            <person name="Kublanov I.V."/>
        </authorList>
    </citation>
    <scope>NUCLEOTIDE SEQUENCE [LARGE SCALE GENOMIC DNA]</scope>
    <source>
        <strain evidence="2 3">AArc-St1-1</strain>
    </source>
</reference>
<feature type="region of interest" description="Disordered" evidence="1">
    <location>
        <begin position="917"/>
        <end position="941"/>
    </location>
</feature>
<sequence length="941" mass="99086">MSERYRQSASFESATVEAVGVGNGAIAIGSDGHIEIVTGDGRAGIDHGEPIVDIAFSERVIVLSPGQLTTYSQDGERIWSQPVDDAHAIAAITEVGLCGVLGPNRLRAIDVASGQQRFDVERTRPGDRDDELVATPAGFVLATWTFLTHITLDGEISFDSDLSAVVRSIGCCGDTLVVALQSDQLVGLDAAMGELEWRTELEAVQVAPVGGETILVSTTSGPRRVSPDGTTEGVEELSSGNIYAAVDDSVVCLVRDGTVSTYVPDRKRLDAELLTESVGVGGTINVEATNATSDEQTASVVAEVEGCSLSPGDRMVDLDQGESEIIDFAIGEVRSEGTAEIELSVGGSIVERGTIAVEDAAIGSLAIETEMTPIRIEEGTVVLEVVVENVGGVPVESVSLLETGTSTDEIGPGETWTVEVDRPFQPGKLVSVGLAVSRGDRQREFAPTCTLPSAPSIDIDASGETVRATVVVEDGVTVSDRLVIELPGAGRVREPVTIDSDQLLLVVPQYEPGTARIGFSSIDVDERVRIRETGPFSMPSETNRTDRTGHHNETRETTSRDRGDRPNENESSSEVGSPSRTDTDRSTGDDGSTGGTASDQPSISVTRDVEAPSPVVGRVVRDHITVKNDGSPVEVTVVGGDDRVDIGVDSGGSETVSRAVSSVSGDQIHLPAIEIEADGSVVESLPSRRIDIDEGGLGVVAAINPGDGTLTAEIENGNDWDCELLGVEIDACGFRESIDRRLGAGESAVLTRGPVTGLPDRDTLVLSLTVRNEHDGTESIEALAAVAEHEADDDGGAKSQLASSIGEETKAAGEYGSAVLVFENEGDRAVSDLSVAAEGSSINELFYSEARRDRLAPGDWIEHFVDLDADARVPSFEATVSYAVDGVEHEFTVRASGPAIDEESEWQSEHLDAWSIEQVDEPTTTSAVPELPSSLSTSFDE</sequence>
<feature type="compositionally biased region" description="Polar residues" evidence="1">
    <location>
        <begin position="921"/>
        <end position="941"/>
    </location>
</feature>
<dbReference type="Proteomes" id="UP001202674">
    <property type="component" value="Unassembled WGS sequence"/>
</dbReference>
<protein>
    <submittedName>
        <fullName evidence="2">Uncharacterized protein</fullName>
    </submittedName>
</protein>
<dbReference type="Gene3D" id="2.130.10.10">
    <property type="entry name" value="YVTN repeat-like/Quinoprotein amine dehydrogenase"/>
    <property type="match status" value="1"/>
</dbReference>
<dbReference type="SUPFAM" id="SSF50998">
    <property type="entry name" value="Quinoprotein alcohol dehydrogenase-like"/>
    <property type="match status" value="1"/>
</dbReference>
<feature type="region of interest" description="Disordered" evidence="1">
    <location>
        <begin position="531"/>
        <end position="616"/>
    </location>
</feature>
<name>A0AAE3FT93_9EURY</name>
<comment type="caution">
    <text evidence="2">The sequence shown here is derived from an EMBL/GenBank/DDBJ whole genome shotgun (WGS) entry which is preliminary data.</text>
</comment>
<dbReference type="EMBL" id="JAKRVY010000014">
    <property type="protein sequence ID" value="MCL9815167.1"/>
    <property type="molecule type" value="Genomic_DNA"/>
</dbReference>
<evidence type="ECO:0000256" key="1">
    <source>
        <dbReference type="SAM" id="MobiDB-lite"/>
    </source>
</evidence>
<dbReference type="InterPro" id="IPR015943">
    <property type="entry name" value="WD40/YVTN_repeat-like_dom_sf"/>
</dbReference>
<organism evidence="2 3">
    <name type="scientific">Natranaeroarchaeum aerophilus</name>
    <dbReference type="NCBI Taxonomy" id="2917711"/>
    <lineage>
        <taxon>Archaea</taxon>
        <taxon>Methanobacteriati</taxon>
        <taxon>Methanobacteriota</taxon>
        <taxon>Stenosarchaea group</taxon>
        <taxon>Halobacteria</taxon>
        <taxon>Halobacteriales</taxon>
        <taxon>Natronoarchaeaceae</taxon>
        <taxon>Natranaeroarchaeum</taxon>
    </lineage>
</organism>
<feature type="compositionally biased region" description="Basic and acidic residues" evidence="1">
    <location>
        <begin position="543"/>
        <end position="568"/>
    </location>
</feature>
<accession>A0AAE3FT93</accession>
<dbReference type="AlphaFoldDB" id="A0AAE3FT93"/>
<keyword evidence="3" id="KW-1185">Reference proteome</keyword>